<evidence type="ECO:0000313" key="2">
    <source>
        <dbReference type="Proteomes" id="UP000053144"/>
    </source>
</evidence>
<sequence length="188" mass="21429">MEMLHGPARELRSSTVMKPAAGPVVWRCGASRNSSVACAWRRRQSSWFSIPAAMFWHLIIHLFHLQELVSREQRAGMTELFTLPGSNFKHPTERRRRRGMAAAYILGAGEESSRTTTLERMEETVLAGHVKFTAEWRMVQLLTPSKHVKEGVEKGAHGWNGIEEEDKINWEGPHRLFSRPRSSANARN</sequence>
<proteinExistence type="predicted"/>
<organism evidence="1 2">
    <name type="scientific">Phaseolus angularis</name>
    <name type="common">Azuki bean</name>
    <name type="synonym">Vigna angularis</name>
    <dbReference type="NCBI Taxonomy" id="3914"/>
    <lineage>
        <taxon>Eukaryota</taxon>
        <taxon>Viridiplantae</taxon>
        <taxon>Streptophyta</taxon>
        <taxon>Embryophyta</taxon>
        <taxon>Tracheophyta</taxon>
        <taxon>Spermatophyta</taxon>
        <taxon>Magnoliopsida</taxon>
        <taxon>eudicotyledons</taxon>
        <taxon>Gunneridae</taxon>
        <taxon>Pentapetalae</taxon>
        <taxon>rosids</taxon>
        <taxon>fabids</taxon>
        <taxon>Fabales</taxon>
        <taxon>Fabaceae</taxon>
        <taxon>Papilionoideae</taxon>
        <taxon>50 kb inversion clade</taxon>
        <taxon>NPAAA clade</taxon>
        <taxon>indigoferoid/millettioid clade</taxon>
        <taxon>Phaseoleae</taxon>
        <taxon>Vigna</taxon>
    </lineage>
</organism>
<gene>
    <name evidence="1" type="ORF">LR48_Vigan151s001400</name>
</gene>
<evidence type="ECO:0000313" key="1">
    <source>
        <dbReference type="EMBL" id="KOM25675.1"/>
    </source>
</evidence>
<accession>A0A0L9T4Z4</accession>
<dbReference type="Proteomes" id="UP000053144">
    <property type="component" value="Unassembled WGS sequence"/>
</dbReference>
<dbReference type="Gramene" id="KOM25675">
    <property type="protein sequence ID" value="KOM25675"/>
    <property type="gene ID" value="LR48_Vigan151s001400"/>
</dbReference>
<protein>
    <submittedName>
        <fullName evidence="1">Uncharacterized protein</fullName>
    </submittedName>
</protein>
<name>A0A0L9T4Z4_PHAAN</name>
<dbReference type="AlphaFoldDB" id="A0A0L9T4Z4"/>
<dbReference type="EMBL" id="KQ258278">
    <property type="protein sequence ID" value="KOM25675.1"/>
    <property type="molecule type" value="Genomic_DNA"/>
</dbReference>
<reference evidence="2" key="1">
    <citation type="journal article" date="2015" name="Proc. Natl. Acad. Sci. U.S.A.">
        <title>Genome sequencing of adzuki bean (Vigna angularis) provides insight into high starch and low fat accumulation and domestication.</title>
        <authorList>
            <person name="Yang K."/>
            <person name="Tian Z."/>
            <person name="Chen C."/>
            <person name="Luo L."/>
            <person name="Zhao B."/>
            <person name="Wang Z."/>
            <person name="Yu L."/>
            <person name="Li Y."/>
            <person name="Sun Y."/>
            <person name="Li W."/>
            <person name="Chen Y."/>
            <person name="Li Y."/>
            <person name="Zhang Y."/>
            <person name="Ai D."/>
            <person name="Zhao J."/>
            <person name="Shang C."/>
            <person name="Ma Y."/>
            <person name="Wu B."/>
            <person name="Wang M."/>
            <person name="Gao L."/>
            <person name="Sun D."/>
            <person name="Zhang P."/>
            <person name="Guo F."/>
            <person name="Wang W."/>
            <person name="Li Y."/>
            <person name="Wang J."/>
            <person name="Varshney R.K."/>
            <person name="Wang J."/>
            <person name="Ling H.Q."/>
            <person name="Wan P."/>
        </authorList>
    </citation>
    <scope>NUCLEOTIDE SEQUENCE</scope>
    <source>
        <strain evidence="2">cv. Jingnong 6</strain>
    </source>
</reference>